<organism evidence="3 4">
    <name type="scientific">Buttiauxella warmboldiae</name>
    <dbReference type="NCBI Taxonomy" id="82993"/>
    <lineage>
        <taxon>Bacteria</taxon>
        <taxon>Pseudomonadati</taxon>
        <taxon>Pseudomonadota</taxon>
        <taxon>Gammaproteobacteria</taxon>
        <taxon>Enterobacterales</taxon>
        <taxon>Enterobacteriaceae</taxon>
        <taxon>Buttiauxella</taxon>
    </lineage>
</organism>
<evidence type="ECO:0000256" key="1">
    <source>
        <dbReference type="SAM" id="MobiDB-lite"/>
    </source>
</evidence>
<dbReference type="InterPro" id="IPR000182">
    <property type="entry name" value="GNAT_dom"/>
</dbReference>
<dbReference type="AlphaFoldDB" id="A0A3N5DBZ5"/>
<keyword evidence="4" id="KW-1185">Reference proteome</keyword>
<feature type="domain" description="N-acetyltransferase" evidence="2">
    <location>
        <begin position="249"/>
        <end position="395"/>
    </location>
</feature>
<sequence length="395" mass="44921">MPRPELTINEHQQPVGQALPDWQPCPRPQRIVLEGRFCRLEPLSHIHIDPLWAAWNTAEGDRGWTYLPVGPFACAQQFAEFIENAAQSGDPLYYAVVDSASGNALGTLSLMRIDPANGVVEVGYVMYTPLLQRTVQATEAHYLLMKYAFELGYRRYEWKCDSVNGPSRHAAVRLGFRYEGLFRQAVVYKQRTRDTAWFSILDSEWPLIQQSFVRWLSAENMPEGVQKQGLAQIRAGLMSRRPGATRSAVEVRALEAEDYAQWSELWQGYLAFYQAQISDVVTRLTWQRMLDAAEPMFALGAFDEQGKMTGIVHMVYHRGTWSAEDRCYLEDLFTAPETRGKGVGRALIEAVYQHAQAQGCGRVYWHTHETNAAGQALYDKLADKPGFIQYRKNLS</sequence>
<accession>A0A3N5DBZ5</accession>
<dbReference type="SUPFAM" id="SSF55729">
    <property type="entry name" value="Acyl-CoA N-acyltransferases (Nat)"/>
    <property type="match status" value="2"/>
</dbReference>
<dbReference type="GO" id="GO:1990189">
    <property type="term" value="F:protein N-terminal-serine acetyltransferase activity"/>
    <property type="evidence" value="ECO:0007669"/>
    <property type="project" value="TreeGrafter"/>
</dbReference>
<dbReference type="PANTHER" id="PTHR43441:SF2">
    <property type="entry name" value="FAMILY ACETYLTRANSFERASE, PUTATIVE (AFU_ORTHOLOGUE AFUA_7G00850)-RELATED"/>
    <property type="match status" value="1"/>
</dbReference>
<feature type="domain" description="N-acetyltransferase" evidence="2">
    <location>
        <begin position="38"/>
        <end position="194"/>
    </location>
</feature>
<dbReference type="EMBL" id="RPOH01000061">
    <property type="protein sequence ID" value="RPH24781.1"/>
    <property type="molecule type" value="Genomic_DNA"/>
</dbReference>
<evidence type="ECO:0000313" key="4">
    <source>
        <dbReference type="Proteomes" id="UP000268615"/>
    </source>
</evidence>
<protein>
    <submittedName>
        <fullName evidence="3">N-acetyltransferase</fullName>
    </submittedName>
</protein>
<dbReference type="Proteomes" id="UP000268615">
    <property type="component" value="Unassembled WGS sequence"/>
</dbReference>
<dbReference type="FunFam" id="3.40.630.30:FF:000047">
    <property type="entry name" value="Acetyltransferase, GNAT family"/>
    <property type="match status" value="1"/>
</dbReference>
<dbReference type="PROSITE" id="PS51186">
    <property type="entry name" value="GNAT"/>
    <property type="match status" value="2"/>
</dbReference>
<dbReference type="Pfam" id="PF13302">
    <property type="entry name" value="Acetyltransf_3"/>
    <property type="match status" value="1"/>
</dbReference>
<dbReference type="Pfam" id="PF00583">
    <property type="entry name" value="Acetyltransf_1"/>
    <property type="match status" value="1"/>
</dbReference>
<dbReference type="CDD" id="cd04301">
    <property type="entry name" value="NAT_SF"/>
    <property type="match status" value="1"/>
</dbReference>
<dbReference type="GO" id="GO:0008999">
    <property type="term" value="F:protein-N-terminal-alanine acetyltransferase activity"/>
    <property type="evidence" value="ECO:0007669"/>
    <property type="project" value="TreeGrafter"/>
</dbReference>
<evidence type="ECO:0000313" key="3">
    <source>
        <dbReference type="EMBL" id="RPH24781.1"/>
    </source>
</evidence>
<proteinExistence type="predicted"/>
<gene>
    <name evidence="3" type="ORF">EHN07_14060</name>
</gene>
<name>A0A3N5DBZ5_9ENTR</name>
<dbReference type="OrthoDB" id="5295305at2"/>
<evidence type="ECO:0000259" key="2">
    <source>
        <dbReference type="PROSITE" id="PS51186"/>
    </source>
</evidence>
<comment type="caution">
    <text evidence="3">The sequence shown here is derived from an EMBL/GenBank/DDBJ whole genome shotgun (WGS) entry which is preliminary data.</text>
</comment>
<reference evidence="3 4" key="1">
    <citation type="submission" date="2018-11" db="EMBL/GenBank/DDBJ databases">
        <title>Draft genome sequence of Buttiauxella warmboldiae CCUG 35512.</title>
        <authorList>
            <person name="Salva-Serra F."/>
            <person name="Marathe N."/>
            <person name="Moore E."/>
            <person name="Svensson L."/>
            <person name="Engstrom-Jakobsson H."/>
        </authorList>
    </citation>
    <scope>NUCLEOTIDE SEQUENCE [LARGE SCALE GENOMIC DNA]</scope>
    <source>
        <strain evidence="3 4">CCUG 35512</strain>
    </source>
</reference>
<dbReference type="PANTHER" id="PTHR43441">
    <property type="entry name" value="RIBOSOMAL-PROTEIN-SERINE ACETYLTRANSFERASE"/>
    <property type="match status" value="1"/>
</dbReference>
<keyword evidence="3" id="KW-0808">Transferase</keyword>
<feature type="region of interest" description="Disordered" evidence="1">
    <location>
        <begin position="1"/>
        <end position="20"/>
    </location>
</feature>
<dbReference type="InterPro" id="IPR051908">
    <property type="entry name" value="Ribosomal_N-acetyltransferase"/>
</dbReference>
<dbReference type="InterPro" id="IPR016181">
    <property type="entry name" value="Acyl_CoA_acyltransferase"/>
</dbReference>
<dbReference type="Gene3D" id="3.40.630.30">
    <property type="match status" value="2"/>
</dbReference>